<dbReference type="PANTHER" id="PTHR34300:SF1">
    <property type="entry name" value="QUEUOSINE PRECURSOR TRANSPORTER"/>
    <property type="match status" value="1"/>
</dbReference>
<feature type="transmembrane region" description="Helical" evidence="1">
    <location>
        <begin position="125"/>
        <end position="144"/>
    </location>
</feature>
<proteinExistence type="predicted"/>
<keyword evidence="1" id="KW-0472">Membrane</keyword>
<organism evidence="2 3">
    <name type="scientific">Saccharothrix variisporea</name>
    <dbReference type="NCBI Taxonomy" id="543527"/>
    <lineage>
        <taxon>Bacteria</taxon>
        <taxon>Bacillati</taxon>
        <taxon>Actinomycetota</taxon>
        <taxon>Actinomycetes</taxon>
        <taxon>Pseudonocardiales</taxon>
        <taxon>Pseudonocardiaceae</taxon>
        <taxon>Saccharothrix</taxon>
    </lineage>
</organism>
<comment type="caution">
    <text evidence="2">The sequence shown here is derived from an EMBL/GenBank/DDBJ whole genome shotgun (WGS) entry which is preliminary data.</text>
</comment>
<evidence type="ECO:0000256" key="1">
    <source>
        <dbReference type="SAM" id="Phobius"/>
    </source>
</evidence>
<protein>
    <recommendedName>
        <fullName evidence="4">Vitamin uptake transporter</fullName>
    </recommendedName>
</protein>
<evidence type="ECO:0008006" key="4">
    <source>
        <dbReference type="Google" id="ProtNLM"/>
    </source>
</evidence>
<evidence type="ECO:0000313" key="2">
    <source>
        <dbReference type="EMBL" id="RKT69520.1"/>
    </source>
</evidence>
<sequence length="177" mass="18287">MTTTRLPATARSRRTVAVLAMAAYLGCVLATNWASIHWPPLNVYGLLIPAGTMFAGTTLALRDLVHEHLGMPGVAGGLITGAALSAVLATPRIALASVAAFTLSELLDTAVYARLRRHCRATALIASNLAGLTVDSAVFVPVAFGSLTALPGQLVGKAAATLLALAAVHAARRARRR</sequence>
<gene>
    <name evidence="2" type="ORF">DFJ66_2751</name>
</gene>
<evidence type="ECO:0000313" key="3">
    <source>
        <dbReference type="Proteomes" id="UP000272729"/>
    </source>
</evidence>
<dbReference type="EMBL" id="RBXR01000001">
    <property type="protein sequence ID" value="RKT69520.1"/>
    <property type="molecule type" value="Genomic_DNA"/>
</dbReference>
<reference evidence="2 3" key="1">
    <citation type="submission" date="2018-10" db="EMBL/GenBank/DDBJ databases">
        <title>Sequencing the genomes of 1000 actinobacteria strains.</title>
        <authorList>
            <person name="Klenk H.-P."/>
        </authorList>
    </citation>
    <scope>NUCLEOTIDE SEQUENCE [LARGE SCALE GENOMIC DNA]</scope>
    <source>
        <strain evidence="2 3">DSM 43911</strain>
    </source>
</reference>
<feature type="transmembrane region" description="Helical" evidence="1">
    <location>
        <begin position="150"/>
        <end position="171"/>
    </location>
</feature>
<keyword evidence="1" id="KW-1133">Transmembrane helix</keyword>
<dbReference type="AlphaFoldDB" id="A0A495X624"/>
<accession>A0A495X624</accession>
<dbReference type="Pfam" id="PF02592">
    <property type="entry name" value="Vut_1"/>
    <property type="match status" value="1"/>
</dbReference>
<keyword evidence="3" id="KW-1185">Reference proteome</keyword>
<dbReference type="Proteomes" id="UP000272729">
    <property type="component" value="Unassembled WGS sequence"/>
</dbReference>
<dbReference type="OrthoDB" id="9155154at2"/>
<dbReference type="RefSeq" id="WP_121221317.1">
    <property type="nucleotide sequence ID" value="NZ_JBIUBA010000002.1"/>
</dbReference>
<name>A0A495X624_9PSEU</name>
<feature type="transmembrane region" description="Helical" evidence="1">
    <location>
        <begin position="15"/>
        <end position="35"/>
    </location>
</feature>
<keyword evidence="1" id="KW-0812">Transmembrane</keyword>
<dbReference type="PANTHER" id="PTHR34300">
    <property type="entry name" value="QUEUOSINE PRECURSOR TRANSPORTER-RELATED"/>
    <property type="match status" value="1"/>
</dbReference>
<dbReference type="InterPro" id="IPR003744">
    <property type="entry name" value="YhhQ"/>
</dbReference>